<reference evidence="1" key="1">
    <citation type="submission" date="2021-03" db="EMBL/GenBank/DDBJ databases">
        <title>Draft genome sequence of rust myrtle Austropuccinia psidii MF-1, a brazilian biotype.</title>
        <authorList>
            <person name="Quecine M.C."/>
            <person name="Pachon D.M.R."/>
            <person name="Bonatelli M.L."/>
            <person name="Correr F.H."/>
            <person name="Franceschini L.M."/>
            <person name="Leite T.F."/>
            <person name="Margarido G.R.A."/>
            <person name="Almeida C.A."/>
            <person name="Ferrarezi J.A."/>
            <person name="Labate C.A."/>
        </authorList>
    </citation>
    <scope>NUCLEOTIDE SEQUENCE</scope>
    <source>
        <strain evidence="1">MF-1</strain>
    </source>
</reference>
<name>A0A9Q3JBF2_9BASI</name>
<evidence type="ECO:0000313" key="2">
    <source>
        <dbReference type="Proteomes" id="UP000765509"/>
    </source>
</evidence>
<dbReference type="EMBL" id="AVOT02067573">
    <property type="protein sequence ID" value="MBW0559049.1"/>
    <property type="molecule type" value="Genomic_DNA"/>
</dbReference>
<keyword evidence="2" id="KW-1185">Reference proteome</keyword>
<sequence length="130" mass="14715">MDKQVEKIVDDMDVLLIADKQAEIFQRFIGLAEKVRLRLLLKWHGSRRLQDLVHISRYHDNHLKIIIHTPIVLVSSIKRLRSPNCPTHLRANAARNRTRKLDANVASLGVVPSLEDTEGLIDSGATHSVS</sequence>
<evidence type="ECO:0000313" key="1">
    <source>
        <dbReference type="EMBL" id="MBW0559049.1"/>
    </source>
</evidence>
<protein>
    <submittedName>
        <fullName evidence="1">Uncharacterized protein</fullName>
    </submittedName>
</protein>
<proteinExistence type="predicted"/>
<gene>
    <name evidence="1" type="ORF">O181_098764</name>
</gene>
<dbReference type="Proteomes" id="UP000765509">
    <property type="component" value="Unassembled WGS sequence"/>
</dbReference>
<comment type="caution">
    <text evidence="1">The sequence shown here is derived from an EMBL/GenBank/DDBJ whole genome shotgun (WGS) entry which is preliminary data.</text>
</comment>
<dbReference type="AlphaFoldDB" id="A0A9Q3JBF2"/>
<organism evidence="1 2">
    <name type="scientific">Austropuccinia psidii MF-1</name>
    <dbReference type="NCBI Taxonomy" id="1389203"/>
    <lineage>
        <taxon>Eukaryota</taxon>
        <taxon>Fungi</taxon>
        <taxon>Dikarya</taxon>
        <taxon>Basidiomycota</taxon>
        <taxon>Pucciniomycotina</taxon>
        <taxon>Pucciniomycetes</taxon>
        <taxon>Pucciniales</taxon>
        <taxon>Sphaerophragmiaceae</taxon>
        <taxon>Austropuccinia</taxon>
    </lineage>
</organism>
<accession>A0A9Q3JBF2</accession>